<accession>A0A0A9EME8</accession>
<reference evidence="1" key="2">
    <citation type="journal article" date="2015" name="Data Brief">
        <title>Shoot transcriptome of the giant reed, Arundo donax.</title>
        <authorList>
            <person name="Barrero R.A."/>
            <person name="Guerrero F.D."/>
            <person name="Moolhuijzen P."/>
            <person name="Goolsby J.A."/>
            <person name="Tidwell J."/>
            <person name="Bellgard S.E."/>
            <person name="Bellgard M.I."/>
        </authorList>
    </citation>
    <scope>NUCLEOTIDE SEQUENCE</scope>
    <source>
        <tissue evidence="1">Shoot tissue taken approximately 20 cm above the soil surface</tissue>
    </source>
</reference>
<proteinExistence type="predicted"/>
<protein>
    <submittedName>
        <fullName evidence="1">Uncharacterized protein</fullName>
    </submittedName>
</protein>
<sequence length="69" mass="8073">MLLVFPLKQIFRWLFRDENSHFRTDAMSSMVEFSVVTDVWNLLPMASSLYSNVRFVPSDCPQAMLDRVS</sequence>
<dbReference type="AlphaFoldDB" id="A0A0A9EME8"/>
<organism evidence="1">
    <name type="scientific">Arundo donax</name>
    <name type="common">Giant reed</name>
    <name type="synonym">Donax arundinaceus</name>
    <dbReference type="NCBI Taxonomy" id="35708"/>
    <lineage>
        <taxon>Eukaryota</taxon>
        <taxon>Viridiplantae</taxon>
        <taxon>Streptophyta</taxon>
        <taxon>Embryophyta</taxon>
        <taxon>Tracheophyta</taxon>
        <taxon>Spermatophyta</taxon>
        <taxon>Magnoliopsida</taxon>
        <taxon>Liliopsida</taxon>
        <taxon>Poales</taxon>
        <taxon>Poaceae</taxon>
        <taxon>PACMAD clade</taxon>
        <taxon>Arundinoideae</taxon>
        <taxon>Arundineae</taxon>
        <taxon>Arundo</taxon>
    </lineage>
</organism>
<dbReference type="EMBL" id="GBRH01198870">
    <property type="protein sequence ID" value="JAD99025.1"/>
    <property type="molecule type" value="Transcribed_RNA"/>
</dbReference>
<evidence type="ECO:0000313" key="1">
    <source>
        <dbReference type="EMBL" id="JAD99025.1"/>
    </source>
</evidence>
<name>A0A0A9EME8_ARUDO</name>
<reference evidence="1" key="1">
    <citation type="submission" date="2014-09" db="EMBL/GenBank/DDBJ databases">
        <authorList>
            <person name="Magalhaes I.L.F."/>
            <person name="Oliveira U."/>
            <person name="Santos F.R."/>
            <person name="Vidigal T.H.D.A."/>
            <person name="Brescovit A.D."/>
            <person name="Santos A.J."/>
        </authorList>
    </citation>
    <scope>NUCLEOTIDE SEQUENCE</scope>
    <source>
        <tissue evidence="1">Shoot tissue taken approximately 20 cm above the soil surface</tissue>
    </source>
</reference>